<feature type="repeat" description="TPR" evidence="1">
    <location>
        <begin position="6"/>
        <end position="39"/>
    </location>
</feature>
<dbReference type="InterPro" id="IPR011990">
    <property type="entry name" value="TPR-like_helical_dom_sf"/>
</dbReference>
<dbReference type="InterPro" id="IPR032675">
    <property type="entry name" value="LRR_dom_sf"/>
</dbReference>
<gene>
    <name evidence="3" type="ORF">HG536_0H02350</name>
</gene>
<evidence type="ECO:0000259" key="2">
    <source>
        <dbReference type="PROSITE" id="PS50181"/>
    </source>
</evidence>
<dbReference type="SUPFAM" id="SSF81383">
    <property type="entry name" value="F-box domain"/>
    <property type="match status" value="1"/>
</dbReference>
<dbReference type="OrthoDB" id="629492at2759"/>
<name>A0A7G3ZMX4_9SACH</name>
<keyword evidence="4" id="KW-1185">Reference proteome</keyword>
<dbReference type="GO" id="GO:0031146">
    <property type="term" value="P:SCF-dependent proteasomal ubiquitin-dependent protein catabolic process"/>
    <property type="evidence" value="ECO:0007669"/>
    <property type="project" value="TreeGrafter"/>
</dbReference>
<dbReference type="Gene3D" id="1.25.40.10">
    <property type="entry name" value="Tetratricopeptide repeat domain"/>
    <property type="match status" value="1"/>
</dbReference>
<dbReference type="PANTHER" id="PTHR13318">
    <property type="entry name" value="PARTNER OF PAIRED, ISOFORM B-RELATED"/>
    <property type="match status" value="1"/>
</dbReference>
<feature type="domain" description="F-box" evidence="2">
    <location>
        <begin position="213"/>
        <end position="260"/>
    </location>
</feature>
<dbReference type="EMBL" id="CP059253">
    <property type="protein sequence ID" value="QLL34860.1"/>
    <property type="molecule type" value="Genomic_DNA"/>
</dbReference>
<organism evidence="3 4">
    <name type="scientific">Torulaspora globosa</name>
    <dbReference type="NCBI Taxonomy" id="48254"/>
    <lineage>
        <taxon>Eukaryota</taxon>
        <taxon>Fungi</taxon>
        <taxon>Dikarya</taxon>
        <taxon>Ascomycota</taxon>
        <taxon>Saccharomycotina</taxon>
        <taxon>Saccharomycetes</taxon>
        <taxon>Saccharomycetales</taxon>
        <taxon>Saccharomycetaceae</taxon>
        <taxon>Torulaspora</taxon>
    </lineage>
</organism>
<reference evidence="3 4" key="1">
    <citation type="submission" date="2020-06" db="EMBL/GenBank/DDBJ databases">
        <title>The yeast mating-type switching endonuclease HO is a domesticated member of an unorthodox homing genetic element family.</title>
        <authorList>
            <person name="Coughlan A.Y."/>
            <person name="Lombardi L."/>
            <person name="Braun-Galleani S."/>
            <person name="Martos A.R."/>
            <person name="Galeote V."/>
            <person name="Bigey F."/>
            <person name="Dequin S."/>
            <person name="Byrne K.P."/>
            <person name="Wolfe K.H."/>
        </authorList>
    </citation>
    <scope>NUCLEOTIDE SEQUENCE [LARGE SCALE GENOMIC DNA]</scope>
    <source>
        <strain evidence="3 4">CBS764</strain>
    </source>
</reference>
<dbReference type="InterPro" id="IPR036047">
    <property type="entry name" value="F-box-like_dom_sf"/>
</dbReference>
<dbReference type="KEGG" id="tgb:HG536_0H02350"/>
<dbReference type="GO" id="GO:0019005">
    <property type="term" value="C:SCF ubiquitin ligase complex"/>
    <property type="evidence" value="ECO:0007669"/>
    <property type="project" value="TreeGrafter"/>
</dbReference>
<dbReference type="PROSITE" id="PS50181">
    <property type="entry name" value="FBOX"/>
    <property type="match status" value="1"/>
</dbReference>
<evidence type="ECO:0000313" key="3">
    <source>
        <dbReference type="EMBL" id="QLL34860.1"/>
    </source>
</evidence>
<sequence length="703" mass="81457">MEETVIDKALDLGTTYFRNESYEKAKELFRKALDLARSYDEKELIMLRERQGLARYTVPEPNKHCKVYHPMYVRLLDNLAATYEKLNDLKRALKCAQLMVDADPYNLKCYIRLGKILQKQSKDKEAYNVYVQGLRKAREAHERFAWQISKRLVDIAQQQKNNVKTRLDPRKAGEKLQSSEKKHLIDPIEERKQHVKRSRTGTPEVASLTGSRNDLLYMMPPELYPIIFDGFTAKELFRVTLVCKSWRKSLLEFPQLFQRFLLNSCSYQQLTTCCNFMLRLYKILEQPSMGGSLETFKFSPKYAKEELKSVEAIFSRLSNFRFQRLILSVPNCTTSHLAQLMRSNTDICRELKDLSLVLSFRAGKPYEIEMLSQCKNLRRLEVLVDSSVVPVDSGLQRSTSFIEPRMLPTWAENLESFSLTCDQSKVRGFPFLTLVTHFPANQLSRLSITGVTFSSEANQFDWLANFGHLREIWFENNKGASLMVFMRVLRDYPLSRRLEKLTFREDCISRRTDLEETSDGYFYRDNLQHLREVDLMGSSISGLGISRLLSHLQPNNIRIFNLGDCPFIKLQRTQSSTDCCVLSPYHFLISVPYLESLLLPQLGALNDDTMKLFTEEVGNLENLKNLDLSLNPSITGVSLFEFLTALKEIRSAPLEYLNIDGCPSISHITVKLLENKSLVQKVDCIFERETWRRFGVNSLKYKS</sequence>
<dbReference type="Proteomes" id="UP000515788">
    <property type="component" value="Chromosome 8"/>
</dbReference>
<dbReference type="PROSITE" id="PS50005">
    <property type="entry name" value="TPR"/>
    <property type="match status" value="1"/>
</dbReference>
<dbReference type="SMART" id="SM00028">
    <property type="entry name" value="TPR"/>
    <property type="match status" value="3"/>
</dbReference>
<dbReference type="GeneID" id="59328126"/>
<keyword evidence="1" id="KW-0802">TPR repeat</keyword>
<dbReference type="InterPro" id="IPR001810">
    <property type="entry name" value="F-box_dom"/>
</dbReference>
<dbReference type="AlphaFoldDB" id="A0A7G3ZMX4"/>
<proteinExistence type="predicted"/>
<dbReference type="SUPFAM" id="SSF52047">
    <property type="entry name" value="RNI-like"/>
    <property type="match status" value="1"/>
</dbReference>
<dbReference type="Gene3D" id="3.80.10.10">
    <property type="entry name" value="Ribonuclease Inhibitor"/>
    <property type="match status" value="2"/>
</dbReference>
<dbReference type="Pfam" id="PF13181">
    <property type="entry name" value="TPR_8"/>
    <property type="match status" value="1"/>
</dbReference>
<dbReference type="SUPFAM" id="SSF48452">
    <property type="entry name" value="TPR-like"/>
    <property type="match status" value="1"/>
</dbReference>
<evidence type="ECO:0000256" key="1">
    <source>
        <dbReference type="PROSITE-ProRule" id="PRU00339"/>
    </source>
</evidence>
<dbReference type="RefSeq" id="XP_037141534.1">
    <property type="nucleotide sequence ID" value="XM_037285638.1"/>
</dbReference>
<protein>
    <recommendedName>
        <fullName evidence="2">F-box domain-containing protein</fullName>
    </recommendedName>
</protein>
<accession>A0A7G3ZMX4</accession>
<dbReference type="InterPro" id="IPR019734">
    <property type="entry name" value="TPR_rpt"/>
</dbReference>
<evidence type="ECO:0000313" key="4">
    <source>
        <dbReference type="Proteomes" id="UP000515788"/>
    </source>
</evidence>